<dbReference type="PANTHER" id="PTHR23501">
    <property type="entry name" value="MAJOR FACILITATOR SUPERFAMILY"/>
    <property type="match status" value="1"/>
</dbReference>
<keyword evidence="6 8" id="KW-0472">Membrane</keyword>
<dbReference type="Gene3D" id="1.20.1720.10">
    <property type="entry name" value="Multidrug resistance protein D"/>
    <property type="match status" value="1"/>
</dbReference>
<dbReference type="Proteomes" id="UP000318582">
    <property type="component" value="Unassembled WGS sequence"/>
</dbReference>
<reference evidence="10 11" key="1">
    <citation type="journal article" date="2019" name="Sci. Rep.">
        <title>Comparative genomics of chytrid fungi reveal insights into the obligate biotrophic and pathogenic lifestyle of Synchytrium endobioticum.</title>
        <authorList>
            <person name="van de Vossenberg B.T.L.H."/>
            <person name="Warris S."/>
            <person name="Nguyen H.D.T."/>
            <person name="van Gent-Pelzer M.P.E."/>
            <person name="Joly D.L."/>
            <person name="van de Geest H.C."/>
            <person name="Bonants P.J.M."/>
            <person name="Smith D.S."/>
            <person name="Levesque C.A."/>
            <person name="van der Lee T.A.J."/>
        </authorList>
    </citation>
    <scope>NUCLEOTIDE SEQUENCE [LARGE SCALE GENOMIC DNA]</scope>
    <source>
        <strain evidence="10 11">CBS 809.83</strain>
    </source>
</reference>
<feature type="compositionally biased region" description="Basic and acidic residues" evidence="7">
    <location>
        <begin position="64"/>
        <end position="75"/>
    </location>
</feature>
<feature type="region of interest" description="Disordered" evidence="7">
    <location>
        <begin position="1"/>
        <end position="76"/>
    </location>
</feature>
<keyword evidence="5 8" id="KW-1133">Transmembrane helix</keyword>
<dbReference type="AlphaFoldDB" id="A0A507DUC9"/>
<evidence type="ECO:0000256" key="5">
    <source>
        <dbReference type="ARBA" id="ARBA00022989"/>
    </source>
</evidence>
<feature type="transmembrane region" description="Helical" evidence="8">
    <location>
        <begin position="485"/>
        <end position="503"/>
    </location>
</feature>
<evidence type="ECO:0000256" key="1">
    <source>
        <dbReference type="ARBA" id="ARBA00004127"/>
    </source>
</evidence>
<feature type="transmembrane region" description="Helical" evidence="8">
    <location>
        <begin position="179"/>
        <end position="200"/>
    </location>
</feature>
<evidence type="ECO:0000256" key="7">
    <source>
        <dbReference type="SAM" id="MobiDB-lite"/>
    </source>
</evidence>
<keyword evidence="11" id="KW-1185">Reference proteome</keyword>
<feature type="transmembrane region" description="Helical" evidence="8">
    <location>
        <begin position="349"/>
        <end position="368"/>
    </location>
</feature>
<dbReference type="PANTHER" id="PTHR23501:SF189">
    <property type="entry name" value="DRUG TRANSPORTER, PUTATIVE (AFU_ORTHOLOGUE AFUA_4G03920)-RELATED"/>
    <property type="match status" value="1"/>
</dbReference>
<proteinExistence type="inferred from homology"/>
<dbReference type="GO" id="GO:0012505">
    <property type="term" value="C:endomembrane system"/>
    <property type="evidence" value="ECO:0007669"/>
    <property type="project" value="UniProtKB-SubCell"/>
</dbReference>
<dbReference type="EMBL" id="QEAQ01000137">
    <property type="protein sequence ID" value="TPX54807.1"/>
    <property type="molecule type" value="Genomic_DNA"/>
</dbReference>
<dbReference type="Gene3D" id="1.20.1250.20">
    <property type="entry name" value="MFS general substrate transporter like domains"/>
    <property type="match status" value="1"/>
</dbReference>
<dbReference type="FunFam" id="1.20.1720.10:FF:000013">
    <property type="entry name" value="Related to multidrug resistance proteins"/>
    <property type="match status" value="1"/>
</dbReference>
<evidence type="ECO:0000256" key="8">
    <source>
        <dbReference type="SAM" id="Phobius"/>
    </source>
</evidence>
<dbReference type="GO" id="GO:0005886">
    <property type="term" value="C:plasma membrane"/>
    <property type="evidence" value="ECO:0007669"/>
    <property type="project" value="TreeGrafter"/>
</dbReference>
<comment type="caution">
    <text evidence="10">The sequence shown here is derived from an EMBL/GenBank/DDBJ whole genome shotgun (WGS) entry which is preliminary data.</text>
</comment>
<feature type="transmembrane region" description="Helical" evidence="8">
    <location>
        <begin position="154"/>
        <end position="173"/>
    </location>
</feature>
<evidence type="ECO:0000256" key="4">
    <source>
        <dbReference type="ARBA" id="ARBA00022692"/>
    </source>
</evidence>
<feature type="compositionally biased region" description="Polar residues" evidence="7">
    <location>
        <begin position="1"/>
        <end position="19"/>
    </location>
</feature>
<dbReference type="GO" id="GO:0022857">
    <property type="term" value="F:transmembrane transporter activity"/>
    <property type="evidence" value="ECO:0007669"/>
    <property type="project" value="InterPro"/>
</dbReference>
<evidence type="ECO:0000256" key="2">
    <source>
        <dbReference type="ARBA" id="ARBA00008335"/>
    </source>
</evidence>
<dbReference type="InterPro" id="IPR036259">
    <property type="entry name" value="MFS_trans_sf"/>
</dbReference>
<dbReference type="PROSITE" id="PS50850">
    <property type="entry name" value="MFS"/>
    <property type="match status" value="1"/>
</dbReference>
<dbReference type="InterPro" id="IPR020846">
    <property type="entry name" value="MFS_dom"/>
</dbReference>
<evidence type="ECO:0000256" key="6">
    <source>
        <dbReference type="ARBA" id="ARBA00023136"/>
    </source>
</evidence>
<feature type="transmembrane region" description="Helical" evidence="8">
    <location>
        <begin position="546"/>
        <end position="565"/>
    </location>
</feature>
<name>A0A507DUC9_9FUNG</name>
<dbReference type="InterPro" id="IPR011701">
    <property type="entry name" value="MFS"/>
</dbReference>
<dbReference type="SUPFAM" id="SSF103473">
    <property type="entry name" value="MFS general substrate transporter"/>
    <property type="match status" value="1"/>
</dbReference>
<evidence type="ECO:0000313" key="10">
    <source>
        <dbReference type="EMBL" id="TPX54807.1"/>
    </source>
</evidence>
<keyword evidence="4 8" id="KW-0812">Transmembrane</keyword>
<dbReference type="PRINTS" id="PR01036">
    <property type="entry name" value="TCRTETB"/>
</dbReference>
<evidence type="ECO:0000313" key="11">
    <source>
        <dbReference type="Proteomes" id="UP000318582"/>
    </source>
</evidence>
<gene>
    <name evidence="10" type="ORF">PhCBS80983_g05727</name>
</gene>
<feature type="transmembrane region" description="Helical" evidence="8">
    <location>
        <begin position="414"/>
        <end position="433"/>
    </location>
</feature>
<feature type="transmembrane region" description="Helical" evidence="8">
    <location>
        <begin position="242"/>
        <end position="264"/>
    </location>
</feature>
<feature type="transmembrane region" description="Helical" evidence="8">
    <location>
        <begin position="280"/>
        <end position="300"/>
    </location>
</feature>
<protein>
    <recommendedName>
        <fullName evidence="9">Major facilitator superfamily (MFS) profile domain-containing protein</fullName>
    </recommendedName>
</protein>
<feature type="transmembrane region" description="Helical" evidence="8">
    <location>
        <begin position="388"/>
        <end position="407"/>
    </location>
</feature>
<evidence type="ECO:0000256" key="3">
    <source>
        <dbReference type="ARBA" id="ARBA00022448"/>
    </source>
</evidence>
<feature type="transmembrane region" description="Helical" evidence="8">
    <location>
        <begin position="439"/>
        <end position="464"/>
    </location>
</feature>
<keyword evidence="3" id="KW-0813">Transport</keyword>
<feature type="transmembrane region" description="Helical" evidence="8">
    <location>
        <begin position="86"/>
        <end position="114"/>
    </location>
</feature>
<sequence>MSRQGDSFTDTPADTTPAQVTVDLPTPLRSPTPPSSPLPSKLSDHEEADIESLEIKSTGSAHTLKHDDGSNKGLDEQQNILPPRQIVIVFLALSICLMLSLLDQTIVATALPVISTALPGSLDPSWIGTSYMLTSTCFQPLYGRFSDIFGRKCMLLIALFFFLGGSLGCGLSETRLQLVILRAFQGIGGGGILNCAMIIISDVVSLRDRGKYQGILGIVIAAGNALGPPLGGVFSEKVSWRWGFLINIPLGCVATLAVIFLLPLKKVTGNIMGKLAKIDYLGAFLVLAASLLLLLPLVWGGTTYPWISPAILVSAAIGIIAAIGFGVVEWKFAAWPLIPMYLWKNPTVAAVYAVTTLSGIVFYIQLYYIPLYLQIVRGQSVLKSGVTVLPLAVSTTVFSFLSGMIVSKTGKYRWNINIGFSIWTIGAGLMTTMSRTTSVGVIIAFLFITGLGCGQTFQTTLVAAQAAVPKPDMAVVTAVRNFLRTFGGTMAIAIAAAIINNTFTSQIEGEFDSALLSDPARLVSQPPTGLTRDMVEDYFTAGLRHVFTFCAVCIGACLVISVLFIKQHDLGERTVGHKKHEEMAVGNKKP</sequence>
<dbReference type="STRING" id="109895.A0A507DUC9"/>
<feature type="domain" description="Major facilitator superfamily (MFS) profile" evidence="9">
    <location>
        <begin position="89"/>
        <end position="569"/>
    </location>
</feature>
<feature type="transmembrane region" description="Helical" evidence="8">
    <location>
        <begin position="306"/>
        <end position="328"/>
    </location>
</feature>
<organism evidence="10 11">
    <name type="scientific">Powellomyces hirtus</name>
    <dbReference type="NCBI Taxonomy" id="109895"/>
    <lineage>
        <taxon>Eukaryota</taxon>
        <taxon>Fungi</taxon>
        <taxon>Fungi incertae sedis</taxon>
        <taxon>Chytridiomycota</taxon>
        <taxon>Chytridiomycota incertae sedis</taxon>
        <taxon>Chytridiomycetes</taxon>
        <taxon>Spizellomycetales</taxon>
        <taxon>Powellomycetaceae</taxon>
        <taxon>Powellomyces</taxon>
    </lineage>
</organism>
<comment type="similarity">
    <text evidence="2">Belongs to the major facilitator superfamily.</text>
</comment>
<feature type="compositionally biased region" description="Pro residues" evidence="7">
    <location>
        <begin position="28"/>
        <end position="37"/>
    </location>
</feature>
<accession>A0A507DUC9</accession>
<comment type="subcellular location">
    <subcellularLocation>
        <location evidence="1">Endomembrane system</location>
        <topology evidence="1">Multi-pass membrane protein</topology>
    </subcellularLocation>
</comment>
<dbReference type="CDD" id="cd17502">
    <property type="entry name" value="MFS_Azr1_MDR_like"/>
    <property type="match status" value="1"/>
</dbReference>
<evidence type="ECO:0000259" key="9">
    <source>
        <dbReference type="PROSITE" id="PS50850"/>
    </source>
</evidence>
<dbReference type="Pfam" id="PF07690">
    <property type="entry name" value="MFS_1"/>
    <property type="match status" value="1"/>
</dbReference>